<dbReference type="Proteomes" id="UP001163798">
    <property type="component" value="Unassembled WGS sequence"/>
</dbReference>
<dbReference type="AlphaFoldDB" id="A0AA38NN75"/>
<evidence type="ECO:0000313" key="3">
    <source>
        <dbReference type="EMBL" id="KAJ3780320.1"/>
    </source>
</evidence>
<feature type="region of interest" description="Disordered" evidence="1">
    <location>
        <begin position="19"/>
        <end position="74"/>
    </location>
</feature>
<dbReference type="EMBL" id="MU793790">
    <property type="protein sequence ID" value="KAJ3780320.1"/>
    <property type="molecule type" value="Genomic_DNA"/>
</dbReference>
<feature type="chain" id="PRO_5041437613" evidence="2">
    <location>
        <begin position="19"/>
        <end position="128"/>
    </location>
</feature>
<evidence type="ECO:0000256" key="2">
    <source>
        <dbReference type="SAM" id="SignalP"/>
    </source>
</evidence>
<keyword evidence="2" id="KW-0732">Signal</keyword>
<sequence length="128" mass="14061">MTSSILSFSLLILLASSPKKPKSKKHNTGPGPLSQTPQISHEGTKESPIAPDDDDDVPNAYFPRASENGIRKDRKKNLHAAGVFHSIKDNKGSPCQQQLGLEVVVMCRGVRKWICDIRSGDTTPKKQR</sequence>
<name>A0AA38NN75_9AGAR</name>
<reference evidence="3" key="1">
    <citation type="submission" date="2022-08" db="EMBL/GenBank/DDBJ databases">
        <authorList>
            <consortium name="DOE Joint Genome Institute"/>
            <person name="Min B."/>
            <person name="Riley R."/>
            <person name="Sierra-Patev S."/>
            <person name="Naranjo-Ortiz M."/>
            <person name="Looney B."/>
            <person name="Konkel Z."/>
            <person name="Slot J.C."/>
            <person name="Sakamoto Y."/>
            <person name="Steenwyk J.L."/>
            <person name="Rokas A."/>
            <person name="Carro J."/>
            <person name="Camarero S."/>
            <person name="Ferreira P."/>
            <person name="Molpeceres G."/>
            <person name="Ruiz-Duenas F.J."/>
            <person name="Serrano A."/>
            <person name="Henrissat B."/>
            <person name="Drula E."/>
            <person name="Hughes K.W."/>
            <person name="Mata J.L."/>
            <person name="Ishikawa N.K."/>
            <person name="Vargas-Isla R."/>
            <person name="Ushijima S."/>
            <person name="Smith C.A."/>
            <person name="Ahrendt S."/>
            <person name="Andreopoulos W."/>
            <person name="He G."/>
            <person name="Labutti K."/>
            <person name="Lipzen A."/>
            <person name="Ng V."/>
            <person name="Sandor L."/>
            <person name="Barry K."/>
            <person name="Martinez A.T."/>
            <person name="Xiao Y."/>
            <person name="Gibbons J.G."/>
            <person name="Terashima K."/>
            <person name="Hibbett D.S."/>
            <person name="Grigoriev I.V."/>
        </authorList>
    </citation>
    <scope>NUCLEOTIDE SEQUENCE</scope>
    <source>
        <strain evidence="3">TFB10291</strain>
    </source>
</reference>
<protein>
    <submittedName>
        <fullName evidence="3">Uncharacterized protein</fullName>
    </submittedName>
</protein>
<feature type="signal peptide" evidence="2">
    <location>
        <begin position="1"/>
        <end position="18"/>
    </location>
</feature>
<accession>A0AA38NN75</accession>
<comment type="caution">
    <text evidence="3">The sequence shown here is derived from an EMBL/GenBank/DDBJ whole genome shotgun (WGS) entry which is preliminary data.</text>
</comment>
<gene>
    <name evidence="3" type="ORF">GGU10DRAFT_153269</name>
</gene>
<organism evidence="3 4">
    <name type="scientific">Lentinula aff. detonsa</name>
    <dbReference type="NCBI Taxonomy" id="2804958"/>
    <lineage>
        <taxon>Eukaryota</taxon>
        <taxon>Fungi</taxon>
        <taxon>Dikarya</taxon>
        <taxon>Basidiomycota</taxon>
        <taxon>Agaricomycotina</taxon>
        <taxon>Agaricomycetes</taxon>
        <taxon>Agaricomycetidae</taxon>
        <taxon>Agaricales</taxon>
        <taxon>Marasmiineae</taxon>
        <taxon>Omphalotaceae</taxon>
        <taxon>Lentinula</taxon>
    </lineage>
</organism>
<evidence type="ECO:0000313" key="4">
    <source>
        <dbReference type="Proteomes" id="UP001163798"/>
    </source>
</evidence>
<keyword evidence="4" id="KW-1185">Reference proteome</keyword>
<proteinExistence type="predicted"/>
<evidence type="ECO:0000256" key="1">
    <source>
        <dbReference type="SAM" id="MobiDB-lite"/>
    </source>
</evidence>